<sequence>MRNPKQERLKNTVDATETIHRVRKDKISKDIYSILRKQYKMAVDSEVRRKYLEKMKNSTDPHKTLSKVINSNIKGSKTREIKCAITANDFNSYFNKILIPTPADSEKCKKCVTNVKSSDFGSMFLKTTTAEEILTTVSKLKKKLRI</sequence>
<reference evidence="1 2" key="1">
    <citation type="journal article" date="2021" name="BMC Biol.">
        <title>Horizontally acquired antibacterial genes associated with adaptive radiation of ladybird beetles.</title>
        <authorList>
            <person name="Li H.S."/>
            <person name="Tang X.F."/>
            <person name="Huang Y.H."/>
            <person name="Xu Z.Y."/>
            <person name="Chen M.L."/>
            <person name="Du X.Y."/>
            <person name="Qiu B.Y."/>
            <person name="Chen P.T."/>
            <person name="Zhang W."/>
            <person name="Slipinski A."/>
            <person name="Escalona H.E."/>
            <person name="Waterhouse R.M."/>
            <person name="Zwick A."/>
            <person name="Pang H."/>
        </authorList>
    </citation>
    <scope>NUCLEOTIDE SEQUENCE [LARGE SCALE GENOMIC DNA]</scope>
    <source>
        <strain evidence="1">SYSU2018</strain>
    </source>
</reference>
<proteinExistence type="predicted"/>
<gene>
    <name evidence="1" type="ORF">HHI36_006883</name>
</gene>
<name>A0ABD2MN27_9CUCU</name>
<dbReference type="Proteomes" id="UP001516400">
    <property type="component" value="Unassembled WGS sequence"/>
</dbReference>
<organism evidence="1 2">
    <name type="scientific">Cryptolaemus montrouzieri</name>
    <dbReference type="NCBI Taxonomy" id="559131"/>
    <lineage>
        <taxon>Eukaryota</taxon>
        <taxon>Metazoa</taxon>
        <taxon>Ecdysozoa</taxon>
        <taxon>Arthropoda</taxon>
        <taxon>Hexapoda</taxon>
        <taxon>Insecta</taxon>
        <taxon>Pterygota</taxon>
        <taxon>Neoptera</taxon>
        <taxon>Endopterygota</taxon>
        <taxon>Coleoptera</taxon>
        <taxon>Polyphaga</taxon>
        <taxon>Cucujiformia</taxon>
        <taxon>Coccinelloidea</taxon>
        <taxon>Coccinellidae</taxon>
        <taxon>Scymninae</taxon>
        <taxon>Scymnini</taxon>
        <taxon>Cryptolaemus</taxon>
    </lineage>
</organism>
<evidence type="ECO:0000313" key="1">
    <source>
        <dbReference type="EMBL" id="KAL3267756.1"/>
    </source>
</evidence>
<dbReference type="EMBL" id="JABFTP020000021">
    <property type="protein sequence ID" value="KAL3267756.1"/>
    <property type="molecule type" value="Genomic_DNA"/>
</dbReference>
<evidence type="ECO:0000313" key="2">
    <source>
        <dbReference type="Proteomes" id="UP001516400"/>
    </source>
</evidence>
<protein>
    <submittedName>
        <fullName evidence="1">Uncharacterized protein</fullName>
    </submittedName>
</protein>
<accession>A0ABD2MN27</accession>
<keyword evidence="2" id="KW-1185">Reference proteome</keyword>
<comment type="caution">
    <text evidence="1">The sequence shown here is derived from an EMBL/GenBank/DDBJ whole genome shotgun (WGS) entry which is preliminary data.</text>
</comment>
<dbReference type="AlphaFoldDB" id="A0ABD2MN27"/>